<accession>A0A6J8AZD5</accession>
<reference evidence="8 9" key="1">
    <citation type="submission" date="2020-06" db="EMBL/GenBank/DDBJ databases">
        <authorList>
            <person name="Li R."/>
            <person name="Bekaert M."/>
        </authorList>
    </citation>
    <scope>NUCLEOTIDE SEQUENCE [LARGE SCALE GENOMIC DNA]</scope>
    <source>
        <strain evidence="9">wild</strain>
    </source>
</reference>
<feature type="domain" description="PAS" evidence="7">
    <location>
        <begin position="125"/>
        <end position="190"/>
    </location>
</feature>
<protein>
    <recommendedName>
        <fullName evidence="7">PAS domain-containing protein</fullName>
    </recommendedName>
</protein>
<gene>
    <name evidence="8" type="ORF">MCOR_13275</name>
</gene>
<keyword evidence="4" id="KW-0238">DNA-binding</keyword>
<feature type="domain" description="PAS" evidence="7">
    <location>
        <begin position="274"/>
        <end position="323"/>
    </location>
</feature>
<keyword evidence="5" id="KW-0804">Transcription</keyword>
<dbReference type="InterPro" id="IPR013767">
    <property type="entry name" value="PAS_fold"/>
</dbReference>
<evidence type="ECO:0000256" key="6">
    <source>
        <dbReference type="ARBA" id="ARBA00023242"/>
    </source>
</evidence>
<dbReference type="SUPFAM" id="SSF55785">
    <property type="entry name" value="PYP-like sensor domain (PAS domain)"/>
    <property type="match status" value="2"/>
</dbReference>
<evidence type="ECO:0000256" key="2">
    <source>
        <dbReference type="ARBA" id="ARBA00022737"/>
    </source>
</evidence>
<evidence type="ECO:0000256" key="1">
    <source>
        <dbReference type="ARBA" id="ARBA00004123"/>
    </source>
</evidence>
<evidence type="ECO:0000256" key="4">
    <source>
        <dbReference type="ARBA" id="ARBA00023125"/>
    </source>
</evidence>
<dbReference type="Pfam" id="PF08447">
    <property type="entry name" value="PAS_3"/>
    <property type="match status" value="1"/>
</dbReference>
<dbReference type="InterPro" id="IPR013655">
    <property type="entry name" value="PAS_fold_3"/>
</dbReference>
<organism evidence="8 9">
    <name type="scientific">Mytilus coruscus</name>
    <name type="common">Sea mussel</name>
    <dbReference type="NCBI Taxonomy" id="42192"/>
    <lineage>
        <taxon>Eukaryota</taxon>
        <taxon>Metazoa</taxon>
        <taxon>Spiralia</taxon>
        <taxon>Lophotrochozoa</taxon>
        <taxon>Mollusca</taxon>
        <taxon>Bivalvia</taxon>
        <taxon>Autobranchia</taxon>
        <taxon>Pteriomorphia</taxon>
        <taxon>Mytilida</taxon>
        <taxon>Mytiloidea</taxon>
        <taxon>Mytilidae</taxon>
        <taxon>Mytilinae</taxon>
        <taxon>Mytilus</taxon>
    </lineage>
</organism>
<evidence type="ECO:0000256" key="3">
    <source>
        <dbReference type="ARBA" id="ARBA00023015"/>
    </source>
</evidence>
<evidence type="ECO:0000313" key="9">
    <source>
        <dbReference type="Proteomes" id="UP000507470"/>
    </source>
</evidence>
<dbReference type="NCBIfam" id="TIGR00229">
    <property type="entry name" value="sensory_box"/>
    <property type="match status" value="1"/>
</dbReference>
<dbReference type="Gene3D" id="3.30.450.20">
    <property type="entry name" value="PAS domain"/>
    <property type="match status" value="2"/>
</dbReference>
<evidence type="ECO:0000259" key="7">
    <source>
        <dbReference type="PROSITE" id="PS50112"/>
    </source>
</evidence>
<dbReference type="Pfam" id="PF00989">
    <property type="entry name" value="PAS"/>
    <property type="match status" value="1"/>
</dbReference>
<dbReference type="PANTHER" id="PTHR23043:SF17">
    <property type="entry name" value="PROTEIN SIMILAR"/>
    <property type="match status" value="1"/>
</dbReference>
<dbReference type="OrthoDB" id="6099906at2759"/>
<dbReference type="GO" id="GO:0005634">
    <property type="term" value="C:nucleus"/>
    <property type="evidence" value="ECO:0007669"/>
    <property type="project" value="UniProtKB-SubCell"/>
</dbReference>
<evidence type="ECO:0000313" key="8">
    <source>
        <dbReference type="EMBL" id="CAC5376729.1"/>
    </source>
</evidence>
<dbReference type="Proteomes" id="UP000507470">
    <property type="component" value="Unassembled WGS sequence"/>
</dbReference>
<dbReference type="GO" id="GO:0000981">
    <property type="term" value="F:DNA-binding transcription factor activity, RNA polymerase II-specific"/>
    <property type="evidence" value="ECO:0007669"/>
    <property type="project" value="TreeGrafter"/>
</dbReference>
<dbReference type="GO" id="GO:0000977">
    <property type="term" value="F:RNA polymerase II transcription regulatory region sequence-specific DNA binding"/>
    <property type="evidence" value="ECO:0007669"/>
    <property type="project" value="TreeGrafter"/>
</dbReference>
<evidence type="ECO:0000256" key="5">
    <source>
        <dbReference type="ARBA" id="ARBA00023163"/>
    </source>
</evidence>
<keyword evidence="9" id="KW-1185">Reference proteome</keyword>
<dbReference type="PROSITE" id="PS50112">
    <property type="entry name" value="PAS"/>
    <property type="match status" value="2"/>
</dbReference>
<dbReference type="GO" id="GO:0071456">
    <property type="term" value="P:cellular response to hypoxia"/>
    <property type="evidence" value="ECO:0007669"/>
    <property type="project" value="TreeGrafter"/>
</dbReference>
<dbReference type="InterPro" id="IPR035965">
    <property type="entry name" value="PAS-like_dom_sf"/>
</dbReference>
<dbReference type="InterPro" id="IPR000014">
    <property type="entry name" value="PAS"/>
</dbReference>
<keyword evidence="6" id="KW-0539">Nucleus</keyword>
<dbReference type="CDD" id="cd00130">
    <property type="entry name" value="PAS"/>
    <property type="match status" value="2"/>
</dbReference>
<name>A0A6J8AZD5_MYTCO</name>
<comment type="subcellular location">
    <subcellularLocation>
        <location evidence="1">Nucleus</location>
    </subcellularLocation>
</comment>
<keyword evidence="2" id="KW-0677">Repeat</keyword>
<dbReference type="SMART" id="SM00091">
    <property type="entry name" value="PAS"/>
    <property type="match status" value="2"/>
</dbReference>
<dbReference type="PANTHER" id="PTHR23043">
    <property type="entry name" value="HYPOXIA-INDUCIBLE FACTOR 1 ALPHA"/>
    <property type="match status" value="1"/>
</dbReference>
<dbReference type="AlphaFoldDB" id="A0A6J8AZD5"/>
<keyword evidence="3" id="KW-0805">Transcription regulation</keyword>
<sequence>MAVTLAERDNLMTDDECKEGNAFSIDEPSHTSGLILMQLRLFAHPCFKSKRYRDKLRTEIKGLEGLIPIDRSSLHRKLDSQTVFRLIISFFRLKMFFKIIGLKQQQLSDNETPAKDDSLGNFGGKQVLQCLDGFLLAAFADGTIVYSTDNVLQYLGFNQVDLMHRCLYGLVHPEDHQDLKNILENSYIKDVTKQHHGCNWRQVSFICRMKCFNGTSAGYLKIHCSGSIQRPNDSNQSKSSPDVVLLYCQPFMLTGSDIVEDFKQNVFWSKHDMGLTIREFDKKSEEMIGYADDDLKEKSFYQFVHPEDLATFAACHKTLTESTEVQTMYFRMESKEGSWVWLHSRGKVICKNSKKFSIVFTHCPVREEDSTFLQQESGLRQRYAMNDLLYFIQFGSPYAPCSGESDDTFHEDQQGTSKIGSFCTPHMGFTEDLSMTFYNSLDPCPSSWHSLTDRHSPVLPSTHVAHKITQREKQIQFQEFKRRQQMFHQPVLQDYACSSPNYQYHPTPVNPPFYTYDQVSPETIPECINGVTIKTEHVGDYPRNCSNPIWADQRNSQAGNMYTNISPPSYHSATLMNNYSYCQNDSSPVYQKHYPGTHLQYDRYQPQRVFHASSNYYPQEVTFPVGPWIKPEITRCNDQNITRVGVGVKRPSASIKVSMNCDYSGLVQDQGSKYTCTDFCHNRPSVTSTGLTNNVVHYDIEASVHMKIVENTCRDTSCARIQTKKSDADLPSIGSIFEFLNDGQI</sequence>
<proteinExistence type="predicted"/>
<dbReference type="EMBL" id="CACVKT020002230">
    <property type="protein sequence ID" value="CAC5376729.1"/>
    <property type="molecule type" value="Genomic_DNA"/>
</dbReference>